<dbReference type="InterPro" id="IPR050090">
    <property type="entry name" value="Tyrosine_recombinase_XerCD"/>
</dbReference>
<dbReference type="InterPro" id="IPR002104">
    <property type="entry name" value="Integrase_catalytic"/>
</dbReference>
<evidence type="ECO:0000256" key="1">
    <source>
        <dbReference type="ARBA" id="ARBA00023172"/>
    </source>
</evidence>
<comment type="caution">
    <text evidence="3">The sequence shown here is derived from an EMBL/GenBank/DDBJ whole genome shotgun (WGS) entry which is preliminary data.</text>
</comment>
<dbReference type="Gene3D" id="1.10.443.10">
    <property type="entry name" value="Intergrase catalytic core"/>
    <property type="match status" value="1"/>
</dbReference>
<dbReference type="GO" id="GO:0015074">
    <property type="term" value="P:DNA integration"/>
    <property type="evidence" value="ECO:0007669"/>
    <property type="project" value="InterPro"/>
</dbReference>
<dbReference type="InterPro" id="IPR013762">
    <property type="entry name" value="Integrase-like_cat_sf"/>
</dbReference>
<dbReference type="AlphaFoldDB" id="A0A5C6B0I8"/>
<dbReference type="Pfam" id="PF00589">
    <property type="entry name" value="Phage_integrase"/>
    <property type="match status" value="1"/>
</dbReference>
<proteinExistence type="predicted"/>
<dbReference type="GO" id="GO:0006310">
    <property type="term" value="P:DNA recombination"/>
    <property type="evidence" value="ECO:0007669"/>
    <property type="project" value="UniProtKB-KW"/>
</dbReference>
<evidence type="ECO:0000313" key="4">
    <source>
        <dbReference type="Proteomes" id="UP000319908"/>
    </source>
</evidence>
<dbReference type="Proteomes" id="UP000319908">
    <property type="component" value="Unassembled WGS sequence"/>
</dbReference>
<dbReference type="PANTHER" id="PTHR30349:SF64">
    <property type="entry name" value="PROPHAGE INTEGRASE INTD-RELATED"/>
    <property type="match status" value="1"/>
</dbReference>
<keyword evidence="4" id="KW-1185">Reference proteome</keyword>
<organism evidence="3 4">
    <name type="scientific">Allorhodopirellula heiligendammensis</name>
    <dbReference type="NCBI Taxonomy" id="2714739"/>
    <lineage>
        <taxon>Bacteria</taxon>
        <taxon>Pseudomonadati</taxon>
        <taxon>Planctomycetota</taxon>
        <taxon>Planctomycetia</taxon>
        <taxon>Pirellulales</taxon>
        <taxon>Pirellulaceae</taxon>
        <taxon>Allorhodopirellula</taxon>
    </lineage>
</organism>
<dbReference type="GO" id="GO:0003677">
    <property type="term" value="F:DNA binding"/>
    <property type="evidence" value="ECO:0007669"/>
    <property type="project" value="InterPro"/>
</dbReference>
<reference evidence="3 4" key="1">
    <citation type="journal article" date="2020" name="Antonie Van Leeuwenhoek">
        <title>Rhodopirellula heiligendammensis sp. nov., Rhodopirellula pilleata sp. nov., and Rhodopirellula solitaria sp. nov. isolated from natural or artificial marine surfaces in Northern Germany and California, USA, and emended description of the genus Rhodopirellula.</title>
        <authorList>
            <person name="Kallscheuer N."/>
            <person name="Wiegand S."/>
            <person name="Jogler M."/>
            <person name="Boedeker C."/>
            <person name="Peeters S.H."/>
            <person name="Rast P."/>
            <person name="Heuer A."/>
            <person name="Jetten M.S.M."/>
            <person name="Rohde M."/>
            <person name="Jogler C."/>
        </authorList>
    </citation>
    <scope>NUCLEOTIDE SEQUENCE [LARGE SCALE GENOMIC DNA]</scope>
    <source>
        <strain evidence="3 4">Poly21</strain>
    </source>
</reference>
<evidence type="ECO:0000259" key="2">
    <source>
        <dbReference type="PROSITE" id="PS51898"/>
    </source>
</evidence>
<evidence type="ECO:0000313" key="3">
    <source>
        <dbReference type="EMBL" id="TWU05420.1"/>
    </source>
</evidence>
<name>A0A5C6B0I8_9BACT</name>
<feature type="domain" description="Tyr recombinase" evidence="2">
    <location>
        <begin position="1"/>
        <end position="119"/>
    </location>
</feature>
<protein>
    <submittedName>
        <fullName evidence="3">Tyrosine recombinase XerD</fullName>
    </submittedName>
</protein>
<accession>A0A5C6B0I8</accession>
<dbReference type="PROSITE" id="PS51898">
    <property type="entry name" value="TYR_RECOMBINASE"/>
    <property type="match status" value="1"/>
</dbReference>
<gene>
    <name evidence="3" type="primary">xerD_9</name>
    <name evidence="3" type="ORF">Poly21_56600</name>
</gene>
<dbReference type="InterPro" id="IPR011010">
    <property type="entry name" value="DNA_brk_join_enz"/>
</dbReference>
<dbReference type="PANTHER" id="PTHR30349">
    <property type="entry name" value="PHAGE INTEGRASE-RELATED"/>
    <property type="match status" value="1"/>
</dbReference>
<dbReference type="SUPFAM" id="SSF56349">
    <property type="entry name" value="DNA breaking-rejoining enzymes"/>
    <property type="match status" value="1"/>
</dbReference>
<keyword evidence="1" id="KW-0233">DNA recombination</keyword>
<dbReference type="EMBL" id="SJPU01000014">
    <property type="protein sequence ID" value="TWU05420.1"/>
    <property type="molecule type" value="Genomic_DNA"/>
</dbReference>
<sequence length="140" mass="15671">MPIANSTLLLLRKYWTTHCHPRLLFPADGRNHTLARQGISRAKNPMSETAVQGAMKRITTKMNLAKKVTIHTLRHSYATHLLEAQVSLKVIQRYMGHSSLATTLVYLHLTDTAEANARNVIEGLFMLNDSPEPSGQAVNR</sequence>